<dbReference type="EMBL" id="RHLK01000012">
    <property type="protein sequence ID" value="MVP01475.1"/>
    <property type="molecule type" value="Genomic_DNA"/>
</dbReference>
<organism evidence="6 7">
    <name type="scientific">Paenibacillus lutrae</name>
    <dbReference type="NCBI Taxonomy" id="2078573"/>
    <lineage>
        <taxon>Bacteria</taxon>
        <taxon>Bacillati</taxon>
        <taxon>Bacillota</taxon>
        <taxon>Bacilli</taxon>
        <taxon>Bacillales</taxon>
        <taxon>Paenibacillaceae</taxon>
        <taxon>Paenibacillus</taxon>
    </lineage>
</organism>
<proteinExistence type="inferred from homology"/>
<dbReference type="NCBIfam" id="NF003740">
    <property type="entry name" value="PRK05337.1"/>
    <property type="match status" value="1"/>
</dbReference>
<evidence type="ECO:0000256" key="2">
    <source>
        <dbReference type="ARBA" id="ARBA00022801"/>
    </source>
</evidence>
<evidence type="ECO:0000256" key="4">
    <source>
        <dbReference type="SAM" id="MobiDB-lite"/>
    </source>
</evidence>
<reference evidence="6 7" key="1">
    <citation type="journal article" date="2019" name="Microorganisms">
        <title>Paenibacillus lutrae sp. nov., A Chitinolytic Species Isolated from A River Otter in Castril Natural Park, Granada, Spain.</title>
        <authorList>
            <person name="Rodriguez M."/>
            <person name="Reina J.C."/>
            <person name="Bejar V."/>
            <person name="Llamas I."/>
        </authorList>
    </citation>
    <scope>NUCLEOTIDE SEQUENCE [LARGE SCALE GENOMIC DNA]</scope>
    <source>
        <strain evidence="6 7">N10</strain>
    </source>
</reference>
<dbReference type="InterPro" id="IPR019800">
    <property type="entry name" value="Glyco_hydro_3_AS"/>
</dbReference>
<comment type="caution">
    <text evidence="6">The sequence shown here is derived from an EMBL/GenBank/DDBJ whole genome shotgun (WGS) entry which is preliminary data.</text>
</comment>
<dbReference type="GO" id="GO:0005975">
    <property type="term" value="P:carbohydrate metabolic process"/>
    <property type="evidence" value="ECO:0007669"/>
    <property type="project" value="InterPro"/>
</dbReference>
<sequence>MFILLMTATSCGFLSKAPEGSSTPVPVRSSEPQQTPVPTAEDPLKEMMADMTIEQKIGQLVISGVDGVQMDEHARELIDTYRVGGFILFKPNIASVGQTVTFLNSLKAANAEAGGKTPLFLSVDEEGGRVSRMPDSFADVPAMQVVGKSKDNRMAADVGNVLAKEISALGFNLNYAPVLDINSNPDNPVIGNRSYGTTPELVGNMGVETMKGLASQKIIPVVKHFPGHGDTSVDSHIGLPVVNYDLERLRSFELAPFAQAFKSGADAAMVAHILLPKLDKTYPASLSPAVVSGLLRKEMNFGGVIFTDDLTMGAIMKNYGIGEAAVQSVLAGTDVMLVCHEYGNTIQVIEALREAVQKGKLSEKRIDESVYRILKLKYKYTLSDTETKAPDVQKLNTEIREALDKYKR</sequence>
<feature type="region of interest" description="Disordered" evidence="4">
    <location>
        <begin position="17"/>
        <end position="39"/>
    </location>
</feature>
<dbReference type="OrthoDB" id="9805821at2"/>
<accession>A0A7X3FKN5</accession>
<dbReference type="PANTHER" id="PTHR30480">
    <property type="entry name" value="BETA-HEXOSAMINIDASE-RELATED"/>
    <property type="match status" value="1"/>
</dbReference>
<protein>
    <submittedName>
        <fullName evidence="6">Beta-N-acetylhexosaminidase</fullName>
        <ecNumber evidence="6">3.2.1.52</ecNumber>
    </submittedName>
</protein>
<feature type="domain" description="Glycoside hydrolase family 3 N-terminal" evidence="5">
    <location>
        <begin position="52"/>
        <end position="376"/>
    </location>
</feature>
<dbReference type="InterPro" id="IPR050226">
    <property type="entry name" value="NagZ_Beta-hexosaminidase"/>
</dbReference>
<comment type="similarity">
    <text evidence="1">Belongs to the glycosyl hydrolase 3 family.</text>
</comment>
<gene>
    <name evidence="6" type="primary">nagZ</name>
    <name evidence="6" type="ORF">EDM21_18415</name>
</gene>
<evidence type="ECO:0000313" key="7">
    <source>
        <dbReference type="Proteomes" id="UP000490800"/>
    </source>
</evidence>
<feature type="compositionally biased region" description="Polar residues" evidence="4">
    <location>
        <begin position="20"/>
        <end position="37"/>
    </location>
</feature>
<keyword evidence="3 6" id="KW-0326">Glycosidase</keyword>
<evidence type="ECO:0000256" key="3">
    <source>
        <dbReference type="ARBA" id="ARBA00023295"/>
    </source>
</evidence>
<dbReference type="Gene3D" id="3.20.20.300">
    <property type="entry name" value="Glycoside hydrolase, family 3, N-terminal domain"/>
    <property type="match status" value="1"/>
</dbReference>
<dbReference type="GO" id="GO:0009254">
    <property type="term" value="P:peptidoglycan turnover"/>
    <property type="evidence" value="ECO:0007669"/>
    <property type="project" value="TreeGrafter"/>
</dbReference>
<dbReference type="InterPro" id="IPR036962">
    <property type="entry name" value="Glyco_hydro_3_N_sf"/>
</dbReference>
<keyword evidence="7" id="KW-1185">Reference proteome</keyword>
<dbReference type="InterPro" id="IPR017853">
    <property type="entry name" value="GH"/>
</dbReference>
<evidence type="ECO:0000313" key="6">
    <source>
        <dbReference type="EMBL" id="MVP01475.1"/>
    </source>
</evidence>
<dbReference type="PROSITE" id="PS00775">
    <property type="entry name" value="GLYCOSYL_HYDROL_F3"/>
    <property type="match status" value="1"/>
</dbReference>
<dbReference type="AlphaFoldDB" id="A0A7X3FKN5"/>
<name>A0A7X3FKN5_9BACL</name>
<evidence type="ECO:0000259" key="5">
    <source>
        <dbReference type="Pfam" id="PF00933"/>
    </source>
</evidence>
<dbReference type="EC" id="3.2.1.52" evidence="6"/>
<dbReference type="InterPro" id="IPR001764">
    <property type="entry name" value="Glyco_hydro_3_N"/>
</dbReference>
<dbReference type="PANTHER" id="PTHR30480:SF16">
    <property type="entry name" value="GLYCOSIDE HYDROLASE FAMILY 3 DOMAIN PROTEIN"/>
    <property type="match status" value="1"/>
</dbReference>
<evidence type="ECO:0000256" key="1">
    <source>
        <dbReference type="ARBA" id="ARBA00005336"/>
    </source>
</evidence>
<dbReference type="Pfam" id="PF00933">
    <property type="entry name" value="Glyco_hydro_3"/>
    <property type="match status" value="1"/>
</dbReference>
<dbReference type="SUPFAM" id="SSF51445">
    <property type="entry name" value="(Trans)glycosidases"/>
    <property type="match status" value="1"/>
</dbReference>
<dbReference type="GO" id="GO:0004563">
    <property type="term" value="F:beta-N-acetylhexosaminidase activity"/>
    <property type="evidence" value="ECO:0007669"/>
    <property type="project" value="UniProtKB-EC"/>
</dbReference>
<keyword evidence="2 6" id="KW-0378">Hydrolase</keyword>
<dbReference type="Proteomes" id="UP000490800">
    <property type="component" value="Unassembled WGS sequence"/>
</dbReference>